<evidence type="ECO:0000313" key="1">
    <source>
        <dbReference type="EMBL" id="GFD54745.1"/>
    </source>
</evidence>
<dbReference type="PANTHER" id="PTHR11439:SF524">
    <property type="entry name" value="RNA-DIRECTED DNA POLYMERASE, PROTEIN KINASE RLK-PELLE-DLSV FAMILY"/>
    <property type="match status" value="1"/>
</dbReference>
<gene>
    <name evidence="1" type="ORF">Tci_926714</name>
</gene>
<dbReference type="EMBL" id="BKCJ011809590">
    <property type="protein sequence ID" value="GFD54745.1"/>
    <property type="molecule type" value="Genomic_DNA"/>
</dbReference>
<name>A0A699X4P6_TANCI</name>
<feature type="non-terminal residue" evidence="1">
    <location>
        <position position="1"/>
    </location>
</feature>
<proteinExistence type="predicted"/>
<protein>
    <submittedName>
        <fullName evidence="1">Ribonuclease H-like domain-containing protein</fullName>
    </submittedName>
</protein>
<dbReference type="AlphaFoldDB" id="A0A699X4P6"/>
<comment type="caution">
    <text evidence="1">The sequence shown here is derived from an EMBL/GenBank/DDBJ whole genome shotgun (WGS) entry which is preliminary data.</text>
</comment>
<accession>A0A699X4P6</accession>
<dbReference type="PANTHER" id="PTHR11439">
    <property type="entry name" value="GAG-POL-RELATED RETROTRANSPOSON"/>
    <property type="match status" value="1"/>
</dbReference>
<sequence length="92" mass="10188">LKRILRYVQGTLELGLHLYASATTSLVGYTDADWASCSSTHKSTSDYCVFWGDNMLSWSAKRQHAISRSSAEAEYRGVANIVAETAWIKTAI</sequence>
<organism evidence="1">
    <name type="scientific">Tanacetum cinerariifolium</name>
    <name type="common">Dalmatian daisy</name>
    <name type="synonym">Chrysanthemum cinerariifolium</name>
    <dbReference type="NCBI Taxonomy" id="118510"/>
    <lineage>
        <taxon>Eukaryota</taxon>
        <taxon>Viridiplantae</taxon>
        <taxon>Streptophyta</taxon>
        <taxon>Embryophyta</taxon>
        <taxon>Tracheophyta</taxon>
        <taxon>Spermatophyta</taxon>
        <taxon>Magnoliopsida</taxon>
        <taxon>eudicotyledons</taxon>
        <taxon>Gunneridae</taxon>
        <taxon>Pentapetalae</taxon>
        <taxon>asterids</taxon>
        <taxon>campanulids</taxon>
        <taxon>Asterales</taxon>
        <taxon>Asteraceae</taxon>
        <taxon>Asteroideae</taxon>
        <taxon>Anthemideae</taxon>
        <taxon>Anthemidinae</taxon>
        <taxon>Tanacetum</taxon>
    </lineage>
</organism>
<reference evidence="1" key="1">
    <citation type="journal article" date="2019" name="Sci. Rep.">
        <title>Draft genome of Tanacetum cinerariifolium, the natural source of mosquito coil.</title>
        <authorList>
            <person name="Yamashiro T."/>
            <person name="Shiraishi A."/>
            <person name="Satake H."/>
            <person name="Nakayama K."/>
        </authorList>
    </citation>
    <scope>NUCLEOTIDE SEQUENCE</scope>
</reference>
<dbReference type="CDD" id="cd09272">
    <property type="entry name" value="RNase_HI_RT_Ty1"/>
    <property type="match status" value="1"/>
</dbReference>